<evidence type="ECO:0000256" key="1">
    <source>
        <dbReference type="ARBA" id="ARBA00022729"/>
    </source>
</evidence>
<dbReference type="InterPro" id="IPR006311">
    <property type="entry name" value="TAT_signal"/>
</dbReference>
<proteinExistence type="predicted"/>
<keyword evidence="3" id="KW-0472">Membrane</keyword>
<keyword evidence="1" id="KW-0732">Signal</keyword>
<accession>A0A1I6KBX5</accession>
<evidence type="ECO:0000256" key="3">
    <source>
        <dbReference type="SAM" id="Phobius"/>
    </source>
</evidence>
<evidence type="ECO:0000313" key="4">
    <source>
        <dbReference type="EMBL" id="SFR88717.1"/>
    </source>
</evidence>
<dbReference type="PROSITE" id="PS51318">
    <property type="entry name" value="TAT"/>
    <property type="match status" value="1"/>
</dbReference>
<dbReference type="PANTHER" id="PTHR30006">
    <property type="entry name" value="THIAMINE-BINDING PERIPLASMIC PROTEIN-RELATED"/>
    <property type="match status" value="1"/>
</dbReference>
<evidence type="ECO:0000256" key="2">
    <source>
        <dbReference type="SAM" id="MobiDB-lite"/>
    </source>
</evidence>
<keyword evidence="5" id="KW-1185">Reference proteome</keyword>
<name>A0A1I6KBX5_9EURY</name>
<organism evidence="4 5">
    <name type="scientific">Halomicrobium zhouii</name>
    <dbReference type="NCBI Taxonomy" id="767519"/>
    <lineage>
        <taxon>Archaea</taxon>
        <taxon>Methanobacteriati</taxon>
        <taxon>Methanobacteriota</taxon>
        <taxon>Stenosarchaea group</taxon>
        <taxon>Halobacteria</taxon>
        <taxon>Halobacteriales</taxon>
        <taxon>Haloarculaceae</taxon>
        <taxon>Halomicrobium</taxon>
    </lineage>
</organism>
<dbReference type="SUPFAM" id="SSF53850">
    <property type="entry name" value="Periplasmic binding protein-like II"/>
    <property type="match status" value="1"/>
</dbReference>
<feature type="region of interest" description="Disordered" evidence="2">
    <location>
        <begin position="39"/>
        <end position="69"/>
    </location>
</feature>
<sequence>MTERDQDSTRERLRGRRRFLAGLGAAGIGGLAGCTGLLGEDGSAGNGNGSGNETSASEAGFGEFRGSGPLAEDREELQGTRIADLPDLSGELTIYLGGGEGGLYRDLLARFQEIYPDFTVNPRESGTADAANTIISEGDATPADVFWSVDAGSLSAVANEGLTASLPSEVVDPVPEEFHPDDAWVGTAGRARAVPYNTNELSADDVPDTVMDFPETEGMASAMGWAPTYGAFQAFVTAMRLIEGEDATRQWLQDMVDAGVTEYNNEFLVSNAVADGELNAGFANHYYALRVQASRPDAPLDLAFTSGDAGALINVAGAAVLGASENTDLANNFLRHLLSAEAQEFFATRTYAYPMVEGIPPVGGLPSIDELNPPSIDLSELSDLQPTLELMREVGVL</sequence>
<dbReference type="Gene3D" id="3.40.190.10">
    <property type="entry name" value="Periplasmic binding protein-like II"/>
    <property type="match status" value="2"/>
</dbReference>
<dbReference type="OrthoDB" id="305188at2157"/>
<dbReference type="AlphaFoldDB" id="A0A1I6KBX5"/>
<keyword evidence="3" id="KW-0812">Transmembrane</keyword>
<feature type="transmembrane region" description="Helical" evidence="3">
    <location>
        <begin position="20"/>
        <end position="39"/>
    </location>
</feature>
<dbReference type="PANTHER" id="PTHR30006:SF24">
    <property type="entry name" value="SLL0237 PROTEIN"/>
    <property type="match status" value="1"/>
</dbReference>
<reference evidence="4 5" key="1">
    <citation type="submission" date="2016-10" db="EMBL/GenBank/DDBJ databases">
        <authorList>
            <person name="de Groot N.N."/>
        </authorList>
    </citation>
    <scope>NUCLEOTIDE SEQUENCE [LARGE SCALE GENOMIC DNA]</scope>
    <source>
        <strain evidence="4 5">CGMCC 1.10457</strain>
    </source>
</reference>
<dbReference type="RefSeq" id="WP_089813604.1">
    <property type="nucleotide sequence ID" value="NZ_FOZK01000001.1"/>
</dbReference>
<gene>
    <name evidence="4" type="ORF">SAMN05216559_0526</name>
</gene>
<dbReference type="PROSITE" id="PS51257">
    <property type="entry name" value="PROKAR_LIPOPROTEIN"/>
    <property type="match status" value="1"/>
</dbReference>
<dbReference type="STRING" id="767519.SAMN05216559_0526"/>
<dbReference type="PIRSF" id="PIRSF002825">
    <property type="entry name" value="CfbpA"/>
    <property type="match status" value="1"/>
</dbReference>
<dbReference type="Proteomes" id="UP000199062">
    <property type="component" value="Unassembled WGS sequence"/>
</dbReference>
<keyword evidence="3" id="KW-1133">Transmembrane helix</keyword>
<dbReference type="EMBL" id="FOZK01000001">
    <property type="protein sequence ID" value="SFR88717.1"/>
    <property type="molecule type" value="Genomic_DNA"/>
</dbReference>
<dbReference type="InterPro" id="IPR026045">
    <property type="entry name" value="Ferric-bd"/>
</dbReference>
<protein>
    <submittedName>
        <fullName evidence="4">Iron(III) transport system substrate-binding protein</fullName>
    </submittedName>
</protein>
<evidence type="ECO:0000313" key="5">
    <source>
        <dbReference type="Proteomes" id="UP000199062"/>
    </source>
</evidence>
<dbReference type="Pfam" id="PF13531">
    <property type="entry name" value="SBP_bac_11"/>
    <property type="match status" value="1"/>
</dbReference>